<accession>A0A328U427</accession>
<evidence type="ECO:0000256" key="3">
    <source>
        <dbReference type="SAM" id="SignalP"/>
    </source>
</evidence>
<proteinExistence type="predicted"/>
<dbReference type="EMBL" id="QLUW01000001">
    <property type="protein sequence ID" value="RAP77558.1"/>
    <property type="molecule type" value="Genomic_DNA"/>
</dbReference>
<dbReference type="RefSeq" id="WP_112880681.1">
    <property type="nucleotide sequence ID" value="NZ_QLUW01000001.1"/>
</dbReference>
<dbReference type="PANTHER" id="PTHR43649">
    <property type="entry name" value="ARABINOSE-BINDING PROTEIN-RELATED"/>
    <property type="match status" value="1"/>
</dbReference>
<evidence type="ECO:0000313" key="4">
    <source>
        <dbReference type="EMBL" id="RAP77558.1"/>
    </source>
</evidence>
<feature type="region of interest" description="Disordered" evidence="2">
    <location>
        <begin position="29"/>
        <end position="68"/>
    </location>
</feature>
<sequence>MKEKKGKWAALSLVSLMLLVSACGGNNGNIASNTTADTTTNTSTNTTTSSDEPAASNTSSDAAKPDPFGKFDQPISLKISKLINSKNITFPNGDTVENNEFTRYVEQKLNVKVTHAWQVETPEAYDQKMGVSMASRDLPDAFIVNESQLKQLVAADLIEDLTDVYKDNISPLIKGYYDSYGDRVLGRATFDGKLMALPNTNIGQQYNIMWIRQDWLDKYGLQVPKTLDELNQVAKTFIDNDADGHGKHDTLGITGVPSLAGWNNFGGFDPIFSTFHATKGQWQKDASGNLVYSSTLPEMKAALGKLRDMYAQGIIDKQFAIRKDPAEVVANNQVGIVFGPWWISYWPLNDSVKNDPKAEWKPYIAPLDADGKFNTVDQDPTGSFLVVRKGYEHPDAVVRVLNVEYNGIRKIDPDALNIYKDHQEIVQKWELWPYTLQVGPETTVYDTHAQAQAAVDAKDDSSLDTELKSWYADYFKNQADPKKDLAAWANATARFEGAALMNDDHVVITRNQFWGKTKTMATKWSILEKLENETFLKIIMGEQPLDSFDTFVDQWNSLGGKQILKEIAEETNK</sequence>
<organism evidence="4 5">
    <name type="scientific">Paenibacillus montanisoli</name>
    <dbReference type="NCBI Taxonomy" id="2081970"/>
    <lineage>
        <taxon>Bacteria</taxon>
        <taxon>Bacillati</taxon>
        <taxon>Bacillota</taxon>
        <taxon>Bacilli</taxon>
        <taxon>Bacillales</taxon>
        <taxon>Paenibacillaceae</taxon>
        <taxon>Paenibacillus</taxon>
    </lineage>
</organism>
<dbReference type="Proteomes" id="UP000249260">
    <property type="component" value="Unassembled WGS sequence"/>
</dbReference>
<dbReference type="AlphaFoldDB" id="A0A328U427"/>
<comment type="caution">
    <text evidence="4">The sequence shown here is derived from an EMBL/GenBank/DDBJ whole genome shotgun (WGS) entry which is preliminary data.</text>
</comment>
<name>A0A328U427_9BACL</name>
<keyword evidence="1 3" id="KW-0732">Signal</keyword>
<feature type="chain" id="PRO_5039464375" evidence="3">
    <location>
        <begin position="23"/>
        <end position="573"/>
    </location>
</feature>
<dbReference type="InterPro" id="IPR050490">
    <property type="entry name" value="Bact_solute-bd_prot1"/>
</dbReference>
<evidence type="ECO:0000256" key="1">
    <source>
        <dbReference type="ARBA" id="ARBA00022729"/>
    </source>
</evidence>
<gene>
    <name evidence="4" type="ORF">DL346_03510</name>
</gene>
<feature type="signal peptide" evidence="3">
    <location>
        <begin position="1"/>
        <end position="22"/>
    </location>
</feature>
<evidence type="ECO:0000313" key="5">
    <source>
        <dbReference type="Proteomes" id="UP000249260"/>
    </source>
</evidence>
<dbReference type="OrthoDB" id="9787283at2"/>
<dbReference type="SUPFAM" id="SSF53850">
    <property type="entry name" value="Periplasmic binding protein-like II"/>
    <property type="match status" value="1"/>
</dbReference>
<dbReference type="PANTHER" id="PTHR43649:SF33">
    <property type="entry name" value="POLYGALACTURONAN_RHAMNOGALACTURONAN-BINDING PROTEIN YTCQ"/>
    <property type="match status" value="1"/>
</dbReference>
<dbReference type="PROSITE" id="PS51257">
    <property type="entry name" value="PROKAR_LIPOPROTEIN"/>
    <property type="match status" value="1"/>
</dbReference>
<protein>
    <submittedName>
        <fullName evidence="4">ABC transporter substrate-binding protein</fullName>
    </submittedName>
</protein>
<reference evidence="4 5" key="1">
    <citation type="submission" date="2018-06" db="EMBL/GenBank/DDBJ databases">
        <title>Paenibacillus montanisoli sp. nov., isolated from mountain area soil.</title>
        <authorList>
            <person name="Wu M."/>
        </authorList>
    </citation>
    <scope>NUCLEOTIDE SEQUENCE [LARGE SCALE GENOMIC DNA]</scope>
    <source>
        <strain evidence="4 5">RA17</strain>
    </source>
</reference>
<evidence type="ECO:0000256" key="2">
    <source>
        <dbReference type="SAM" id="MobiDB-lite"/>
    </source>
</evidence>
<dbReference type="CDD" id="cd13580">
    <property type="entry name" value="PBP2_AlgQ_like_1"/>
    <property type="match status" value="1"/>
</dbReference>
<dbReference type="Gene3D" id="3.40.190.10">
    <property type="entry name" value="Periplasmic binding protein-like II"/>
    <property type="match status" value="2"/>
</dbReference>
<feature type="compositionally biased region" description="Low complexity" evidence="2">
    <location>
        <begin position="31"/>
        <end position="51"/>
    </location>
</feature>
<keyword evidence="5" id="KW-1185">Reference proteome</keyword>